<keyword evidence="1" id="KW-0347">Helicase</keyword>
<keyword evidence="1" id="KW-0547">Nucleotide-binding</keyword>
<keyword evidence="1" id="KW-0067">ATP-binding</keyword>
<proteinExistence type="predicted"/>
<dbReference type="EMBL" id="CP027569">
    <property type="protein sequence ID" value="AVO26483.1"/>
    <property type="molecule type" value="Genomic_DNA"/>
</dbReference>
<evidence type="ECO:0000313" key="1">
    <source>
        <dbReference type="EMBL" id="AVO26483.1"/>
    </source>
</evidence>
<gene>
    <name evidence="1" type="ORF">C6Y28_01950</name>
</gene>
<accession>A0A2S0M4V8</accession>
<dbReference type="Proteomes" id="UP000238358">
    <property type="component" value="Chromosome"/>
</dbReference>
<evidence type="ECO:0000313" key="2">
    <source>
        <dbReference type="Proteomes" id="UP000238358"/>
    </source>
</evidence>
<name>A0A2S0M4V8_MEGEL</name>
<dbReference type="OrthoDB" id="2452874at2"/>
<organism evidence="1 2">
    <name type="scientific">Megasphaera elsdenii</name>
    <dbReference type="NCBI Taxonomy" id="907"/>
    <lineage>
        <taxon>Bacteria</taxon>
        <taxon>Bacillati</taxon>
        <taxon>Bacillota</taxon>
        <taxon>Negativicutes</taxon>
        <taxon>Veillonellales</taxon>
        <taxon>Veillonellaceae</taxon>
        <taxon>Megasphaera</taxon>
    </lineage>
</organism>
<reference evidence="1 2" key="1">
    <citation type="journal article" date="2018" name="Genome Announc.">
        <title>Complete genomes of two Megasphaera elsdenii strains, NCIMB 702410 and ATCC 25940.</title>
        <authorList>
            <person name="Hatmaker E.A."/>
            <person name="O'Dell K."/>
            <person name="Riley L.A."/>
            <person name="Klingeman D.M."/>
            <person name="Guss A.M."/>
        </authorList>
    </citation>
    <scope>NUCLEOTIDE SEQUENCE [LARGE SCALE GENOMIC DNA]</scope>
    <source>
        <strain evidence="1 2">NCIMB702410</strain>
    </source>
</reference>
<sequence>MGHIVSIDKDGHLVYEGLLSSKEKATIDEILDALKKEIPQIESDLNDRYGKNVLYKYNLGKFLAEQLEKYNISIAERRKFWDEIKTFATNEKRVRNEGANAETRSFYGQCYNLAKLDEKIVVKLSWRQWQDIFDRVGNREDKRIFQWIGSLTDKIREDDWREFEKGLHLYLKKKDTSVFSDDELFEIYDSILSMGKFWRTAFTKFSKEHPTSAKIKTKARRSKKYQAECFDLSRKLHHPLDEKIFASAFEAAMK</sequence>
<dbReference type="AlphaFoldDB" id="A0A2S0M4V8"/>
<protein>
    <submittedName>
        <fullName evidence="1">ATP-dependent helicase</fullName>
    </submittedName>
</protein>
<keyword evidence="1" id="KW-0378">Hydrolase</keyword>
<dbReference type="RefSeq" id="WP_027895280.1">
    <property type="nucleotide sequence ID" value="NZ_CP027569.1"/>
</dbReference>
<dbReference type="GO" id="GO:0004386">
    <property type="term" value="F:helicase activity"/>
    <property type="evidence" value="ECO:0007669"/>
    <property type="project" value="UniProtKB-KW"/>
</dbReference>